<reference evidence="8 9" key="1">
    <citation type="submission" date="2018-10" db="EMBL/GenBank/DDBJ databases">
        <authorList>
            <person name="Chen W.-M."/>
        </authorList>
    </citation>
    <scope>NUCLEOTIDE SEQUENCE [LARGE SCALE GENOMIC DNA]</scope>
    <source>
        <strain evidence="8 9">THS-13</strain>
    </source>
</reference>
<dbReference type="InterPro" id="IPR004033">
    <property type="entry name" value="UbiE/COQ5_MeTrFase"/>
</dbReference>
<keyword evidence="9" id="KW-1185">Reference proteome</keyword>
<dbReference type="InterPro" id="IPR023576">
    <property type="entry name" value="UbiE/COQ5_MeTrFase_CS"/>
</dbReference>
<dbReference type="InterPro" id="IPR029063">
    <property type="entry name" value="SAM-dependent_MTases_sf"/>
</dbReference>
<protein>
    <recommendedName>
        <fullName evidence="6">Ubiquinone/menaquinone biosynthesis C-methyltransferase UbiE</fullName>
        <ecNumber evidence="6">2.1.1.163</ecNumber>
        <ecNumber evidence="6">2.1.1.201</ecNumber>
    </recommendedName>
    <alternativeName>
        <fullName evidence="6">2-methoxy-6-polyprenyl-1,4-benzoquinol methylase</fullName>
    </alternativeName>
    <alternativeName>
        <fullName evidence="6">Demethylmenaquinone methyltransferase</fullName>
    </alternativeName>
</protein>
<feature type="binding site" evidence="6">
    <location>
        <position position="82"/>
    </location>
    <ligand>
        <name>S-adenosyl-L-methionine</name>
        <dbReference type="ChEBI" id="CHEBI:59789"/>
    </ligand>
</feature>
<keyword evidence="5 6" id="KW-0949">S-adenosyl-L-methionine</keyword>
<evidence type="ECO:0000313" key="9">
    <source>
        <dbReference type="Proteomes" id="UP000282106"/>
    </source>
</evidence>
<keyword evidence="1 6" id="KW-0474">Menaquinone biosynthesis</keyword>
<dbReference type="RefSeq" id="WP_123212834.1">
    <property type="nucleotide sequence ID" value="NZ_RJVO01000009.1"/>
</dbReference>
<name>A0A3N0V0W9_9GAMM</name>
<dbReference type="HAMAP" id="MF_01813">
    <property type="entry name" value="MenG_UbiE_methyltr"/>
    <property type="match status" value="1"/>
</dbReference>
<evidence type="ECO:0000256" key="4">
    <source>
        <dbReference type="ARBA" id="ARBA00022688"/>
    </source>
</evidence>
<comment type="catalytic activity">
    <reaction evidence="6">
        <text>a 2-demethylmenaquinol + S-adenosyl-L-methionine = a menaquinol + S-adenosyl-L-homocysteine + H(+)</text>
        <dbReference type="Rhea" id="RHEA:42640"/>
        <dbReference type="Rhea" id="RHEA-COMP:9539"/>
        <dbReference type="Rhea" id="RHEA-COMP:9563"/>
        <dbReference type="ChEBI" id="CHEBI:15378"/>
        <dbReference type="ChEBI" id="CHEBI:18151"/>
        <dbReference type="ChEBI" id="CHEBI:55437"/>
        <dbReference type="ChEBI" id="CHEBI:57856"/>
        <dbReference type="ChEBI" id="CHEBI:59789"/>
        <dbReference type="EC" id="2.1.1.163"/>
    </reaction>
</comment>
<comment type="pathway">
    <text evidence="6">Cofactor biosynthesis; ubiquinone biosynthesis.</text>
</comment>
<dbReference type="PROSITE" id="PS51608">
    <property type="entry name" value="SAM_MT_UBIE"/>
    <property type="match status" value="1"/>
</dbReference>
<dbReference type="EC" id="2.1.1.201" evidence="6"/>
<dbReference type="InParanoid" id="A0A3N0V0W9"/>
<evidence type="ECO:0000313" key="8">
    <source>
        <dbReference type="EMBL" id="ROH86439.1"/>
    </source>
</evidence>
<dbReference type="FunFam" id="3.40.50.150:FF:000014">
    <property type="entry name" value="Ubiquinone/menaquinone biosynthesis C-methyltransferase UbiE"/>
    <property type="match status" value="1"/>
</dbReference>
<dbReference type="FunCoup" id="A0A3N0V0W9">
    <property type="interactions" value="489"/>
</dbReference>
<dbReference type="EMBL" id="RJVO01000009">
    <property type="protein sequence ID" value="ROH86439.1"/>
    <property type="molecule type" value="Genomic_DNA"/>
</dbReference>
<dbReference type="GO" id="GO:0032259">
    <property type="term" value="P:methylation"/>
    <property type="evidence" value="ECO:0007669"/>
    <property type="project" value="UniProtKB-KW"/>
</dbReference>
<feature type="region of interest" description="Disordered" evidence="7">
    <location>
        <begin position="1"/>
        <end position="22"/>
    </location>
</feature>
<keyword evidence="4 6" id="KW-0831">Ubiquinone biosynthesis</keyword>
<organism evidence="8 9">
    <name type="scientific">Stagnimonas aquatica</name>
    <dbReference type="NCBI Taxonomy" id="2689987"/>
    <lineage>
        <taxon>Bacteria</taxon>
        <taxon>Pseudomonadati</taxon>
        <taxon>Pseudomonadota</taxon>
        <taxon>Gammaproteobacteria</taxon>
        <taxon>Nevskiales</taxon>
        <taxon>Nevskiaceae</taxon>
        <taxon>Stagnimonas</taxon>
    </lineage>
</organism>
<keyword evidence="3 6" id="KW-0808">Transferase</keyword>
<evidence type="ECO:0000256" key="5">
    <source>
        <dbReference type="ARBA" id="ARBA00022691"/>
    </source>
</evidence>
<evidence type="ECO:0000256" key="7">
    <source>
        <dbReference type="SAM" id="MobiDB-lite"/>
    </source>
</evidence>
<dbReference type="Proteomes" id="UP000282106">
    <property type="component" value="Unassembled WGS sequence"/>
</dbReference>
<accession>A0A3N0V0W9</accession>
<dbReference type="NCBIfam" id="NF001240">
    <property type="entry name" value="PRK00216.1-1"/>
    <property type="match status" value="1"/>
</dbReference>
<dbReference type="Gene3D" id="3.40.50.150">
    <property type="entry name" value="Vaccinia Virus protein VP39"/>
    <property type="match status" value="1"/>
</dbReference>
<evidence type="ECO:0000256" key="3">
    <source>
        <dbReference type="ARBA" id="ARBA00022679"/>
    </source>
</evidence>
<comment type="catalytic activity">
    <reaction evidence="6">
        <text>a 2-methoxy-6-(all-trans-polyprenyl)benzene-1,4-diol + S-adenosyl-L-methionine = a 5-methoxy-2-methyl-3-(all-trans-polyprenyl)benzene-1,4-diol + S-adenosyl-L-homocysteine + H(+)</text>
        <dbReference type="Rhea" id="RHEA:28286"/>
        <dbReference type="Rhea" id="RHEA-COMP:10858"/>
        <dbReference type="Rhea" id="RHEA-COMP:10859"/>
        <dbReference type="ChEBI" id="CHEBI:15378"/>
        <dbReference type="ChEBI" id="CHEBI:57856"/>
        <dbReference type="ChEBI" id="CHEBI:59789"/>
        <dbReference type="ChEBI" id="CHEBI:84166"/>
        <dbReference type="ChEBI" id="CHEBI:84167"/>
        <dbReference type="EC" id="2.1.1.201"/>
    </reaction>
</comment>
<comment type="similarity">
    <text evidence="6">Belongs to the class I-like SAM-binding methyltransferase superfamily. MenG/UbiE family.</text>
</comment>
<dbReference type="CDD" id="cd02440">
    <property type="entry name" value="AdoMet_MTases"/>
    <property type="match status" value="1"/>
</dbReference>
<dbReference type="PANTHER" id="PTHR43591:SF24">
    <property type="entry name" value="2-METHOXY-6-POLYPRENYL-1,4-BENZOQUINOL METHYLASE, MITOCHONDRIAL"/>
    <property type="match status" value="1"/>
</dbReference>
<comment type="caution">
    <text evidence="8">The sequence shown here is derived from an EMBL/GenBank/DDBJ whole genome shotgun (WGS) entry which is preliminary data.</text>
</comment>
<evidence type="ECO:0000256" key="6">
    <source>
        <dbReference type="HAMAP-Rule" id="MF_01813"/>
    </source>
</evidence>
<dbReference type="PROSITE" id="PS01183">
    <property type="entry name" value="UBIE_1"/>
    <property type="match status" value="1"/>
</dbReference>
<dbReference type="GO" id="GO:0008425">
    <property type="term" value="F:2-methoxy-6-polyprenyl-1,4-benzoquinol methyltransferase activity"/>
    <property type="evidence" value="ECO:0007669"/>
    <property type="project" value="UniProtKB-UniRule"/>
</dbReference>
<dbReference type="GO" id="GO:0009060">
    <property type="term" value="P:aerobic respiration"/>
    <property type="evidence" value="ECO:0007669"/>
    <property type="project" value="UniProtKB-UniRule"/>
</dbReference>
<dbReference type="AlphaFoldDB" id="A0A3N0V0W9"/>
<keyword evidence="2 6" id="KW-0489">Methyltransferase</keyword>
<evidence type="ECO:0000256" key="2">
    <source>
        <dbReference type="ARBA" id="ARBA00022603"/>
    </source>
</evidence>
<dbReference type="GO" id="GO:0009234">
    <property type="term" value="P:menaquinone biosynthetic process"/>
    <property type="evidence" value="ECO:0007669"/>
    <property type="project" value="UniProtKB-UniRule"/>
</dbReference>
<dbReference type="PANTHER" id="PTHR43591">
    <property type="entry name" value="METHYLTRANSFERASE"/>
    <property type="match status" value="1"/>
</dbReference>
<proteinExistence type="inferred from homology"/>
<dbReference type="NCBIfam" id="TIGR01934">
    <property type="entry name" value="MenG_MenH_UbiE"/>
    <property type="match status" value="1"/>
</dbReference>
<feature type="compositionally biased region" description="Polar residues" evidence="7">
    <location>
        <begin position="10"/>
        <end position="20"/>
    </location>
</feature>
<gene>
    <name evidence="6 8" type="primary">ubiE</name>
    <name evidence="8" type="ORF">ED208_15495</name>
</gene>
<comment type="caution">
    <text evidence="6">Lacks conserved residue(s) required for the propagation of feature annotation.</text>
</comment>
<comment type="pathway">
    <text evidence="6">Quinol/quinone metabolism; menaquinone biosynthesis; menaquinol from 1,4-dihydroxy-2-naphthoate: step 2/2.</text>
</comment>
<dbReference type="EC" id="2.1.1.163" evidence="6"/>
<dbReference type="Pfam" id="PF01209">
    <property type="entry name" value="Ubie_methyltran"/>
    <property type="match status" value="1"/>
</dbReference>
<dbReference type="NCBIfam" id="NF001244">
    <property type="entry name" value="PRK00216.1-5"/>
    <property type="match status" value="1"/>
</dbReference>
<dbReference type="UniPathway" id="UPA00232"/>
<feature type="binding site" evidence="6">
    <location>
        <position position="103"/>
    </location>
    <ligand>
        <name>S-adenosyl-L-methionine</name>
        <dbReference type="ChEBI" id="CHEBI:59789"/>
    </ligand>
</feature>
<sequence>MSRPEDPKTEPQSGATTHFGFSQVPVQEKQRRVASVFSSVASKYDLMNDLMSFGVHRLWKRFVIDLAGVRAGEKVLDVAGGTGDLTREFAKAVGPKGLSILSDINAAMLGEGRNRLADAGLVTVPAVQANAEKLPFADDTFDLITIGFGLRNVTDKDAALRSMTRCLKPGGRLMVLEFSKPVLEPLAKVYDQYSFKLLPLMGKLVANDADSYRYLAESIRMHPDQATLKGMMENAGLSRVQVYNLTGGIVAVHRGFKLD</sequence>
<evidence type="ECO:0000256" key="1">
    <source>
        <dbReference type="ARBA" id="ARBA00022428"/>
    </source>
</evidence>
<feature type="binding site" evidence="6">
    <location>
        <begin position="130"/>
        <end position="131"/>
    </location>
    <ligand>
        <name>S-adenosyl-L-methionine</name>
        <dbReference type="ChEBI" id="CHEBI:59789"/>
    </ligand>
</feature>
<dbReference type="SUPFAM" id="SSF53335">
    <property type="entry name" value="S-adenosyl-L-methionine-dependent methyltransferases"/>
    <property type="match status" value="1"/>
</dbReference>
<comment type="function">
    <text evidence="6">Methyltransferase required for the conversion of demethylmenaquinol (DMKH2) to menaquinol (MKH2) and the conversion of 2-polyprenyl-6-methoxy-1,4-benzoquinol (DDMQH2) to 2-polyprenyl-3-methyl-6-methoxy-1,4-benzoquinol (DMQH2).</text>
</comment>
<dbReference type="UniPathway" id="UPA00079">
    <property type="reaction ID" value="UER00169"/>
</dbReference>
<dbReference type="GO" id="GO:0043770">
    <property type="term" value="F:demethylmenaquinone methyltransferase activity"/>
    <property type="evidence" value="ECO:0007669"/>
    <property type="project" value="UniProtKB-UniRule"/>
</dbReference>